<dbReference type="Gene3D" id="3.30.200.20">
    <property type="entry name" value="Phosphorylase Kinase, domain 1"/>
    <property type="match status" value="1"/>
</dbReference>
<keyword evidence="10" id="KW-1185">Reference proteome</keyword>
<dbReference type="PROSITE" id="PS50011">
    <property type="entry name" value="PROTEIN_KINASE_DOM"/>
    <property type="match status" value="1"/>
</dbReference>
<dbReference type="SUPFAM" id="SSF56112">
    <property type="entry name" value="Protein kinase-like (PK-like)"/>
    <property type="match status" value="1"/>
</dbReference>
<accession>V4LLM5</accession>
<sequence>MTQSVKDFLIFESVIEKKKTIFVERKKKKPKETKNFLPVYGSDSTNQISMPSRAIPSPAPVNPPSSAHHESTTRIFPPLMAAGVGFSLFITLSACFCKFNRKRRSSAAVDSSSTPPQRPPLHEFSYSSLRKATASFSPENKLGQGGFGSVYRGNLPKSAGGNVAVKVMDSGSLQGEREFENELFFAGKLDSPHVVSVIGFSQDPKRRRRRLILVYELMENGNLQDALLHRKPPELMEWNRRFLVAIDIAKGVEHLHGLNPPVIHGDLKPSNILLDRVFAAKIADFGLARLKSDLVKVTVASENDEIRFESNGSVVEDVESVVTNTTGYEESNFGFTDQSPVSVYKAPGSVGASPETIQVPLTSPETTTSVSISPEMGEKGSVFEVKRNGKEMENKDWWWKQEGNVGKGKVKDYVMQWIGSEVKKERQSSDWIAETSEAASLSSKKLEKKKSSKRLEWWLSLDEDKEEKKKKKRMVREWWKDEYRKELAKRMKKKKIKKTSLESEFYSDDLSQRRCGDEELYMKKRRGSSSNSISSSIDWWLDGLSGEQWRAQRKNSHDSVKSCGIRSTPSMRGTMCYVAPECCGNDIDDVSEKCDVYSYGVVLLVLVSGRRPLEVTGPASEIIQRANLMSWARKLARRGRLGDLVDEKLRFLDQEQAVLCIKVALQCLQRSPVLRPSMKDVLGMLTGAMSPPELPTEFSPLATAAVLGSPPPPFHTSVVAEQNFWRMSTRGSPSQPERFEAEYATVSEEV</sequence>
<dbReference type="KEGG" id="eus:EUTSA_v10015950mg"/>
<dbReference type="AlphaFoldDB" id="V4LLM5"/>
<evidence type="ECO:0000259" key="8">
    <source>
        <dbReference type="PROSITE" id="PS50011"/>
    </source>
</evidence>
<dbReference type="OMA" id="ECCGNNI"/>
<keyword evidence="4" id="KW-0418">Kinase</keyword>
<keyword evidence="3 6" id="KW-0547">Nucleotide-binding</keyword>
<keyword evidence="5 6" id="KW-0067">ATP-binding</keyword>
<dbReference type="eggNOG" id="KOG1187">
    <property type="taxonomic scope" value="Eukaryota"/>
</dbReference>
<dbReference type="EMBL" id="KI517464">
    <property type="protein sequence ID" value="ESQ43367.1"/>
    <property type="molecule type" value="Genomic_DNA"/>
</dbReference>
<dbReference type="InterPro" id="IPR008271">
    <property type="entry name" value="Ser/Thr_kinase_AS"/>
</dbReference>
<protein>
    <recommendedName>
        <fullName evidence="8">Protein kinase domain-containing protein</fullName>
    </recommendedName>
</protein>
<dbReference type="Pfam" id="PF00069">
    <property type="entry name" value="Pkinase"/>
    <property type="match status" value="1"/>
</dbReference>
<dbReference type="InterPro" id="IPR044576">
    <property type="entry name" value="At4g25390-like"/>
</dbReference>
<evidence type="ECO:0000256" key="3">
    <source>
        <dbReference type="ARBA" id="ARBA00022741"/>
    </source>
</evidence>
<keyword evidence="1" id="KW-0723">Serine/threonine-protein kinase</keyword>
<dbReference type="PANTHER" id="PTHR46821:SF7">
    <property type="entry name" value="PROTEIN KINASE SUPERFAMILY PROTEIN"/>
    <property type="match status" value="1"/>
</dbReference>
<dbReference type="SMART" id="SM00220">
    <property type="entry name" value="S_TKc"/>
    <property type="match status" value="1"/>
</dbReference>
<evidence type="ECO:0000256" key="2">
    <source>
        <dbReference type="ARBA" id="ARBA00022679"/>
    </source>
</evidence>
<evidence type="ECO:0000256" key="1">
    <source>
        <dbReference type="ARBA" id="ARBA00022527"/>
    </source>
</evidence>
<evidence type="ECO:0000256" key="6">
    <source>
        <dbReference type="PROSITE-ProRule" id="PRU10141"/>
    </source>
</evidence>
<name>V4LLM5_EUTSA</name>
<evidence type="ECO:0000313" key="9">
    <source>
        <dbReference type="EMBL" id="ESQ43367.1"/>
    </source>
</evidence>
<feature type="binding site" evidence="6">
    <location>
        <position position="166"/>
    </location>
    <ligand>
        <name>ATP</name>
        <dbReference type="ChEBI" id="CHEBI:30616"/>
    </ligand>
</feature>
<dbReference type="GO" id="GO:0004674">
    <property type="term" value="F:protein serine/threonine kinase activity"/>
    <property type="evidence" value="ECO:0007669"/>
    <property type="project" value="UniProtKB-KW"/>
</dbReference>
<evidence type="ECO:0000256" key="7">
    <source>
        <dbReference type="SAM" id="MobiDB-lite"/>
    </source>
</evidence>
<dbReference type="Gene3D" id="1.10.510.10">
    <property type="entry name" value="Transferase(Phosphotransferase) domain 1"/>
    <property type="match status" value="2"/>
</dbReference>
<dbReference type="PROSITE" id="PS00107">
    <property type="entry name" value="PROTEIN_KINASE_ATP"/>
    <property type="match status" value="1"/>
</dbReference>
<dbReference type="InterPro" id="IPR000719">
    <property type="entry name" value="Prot_kinase_dom"/>
</dbReference>
<dbReference type="PANTHER" id="PTHR46821">
    <property type="entry name" value="OS07G0586332 PROTEIN"/>
    <property type="match status" value="1"/>
</dbReference>
<dbReference type="STRING" id="72664.V4LLM5"/>
<organism evidence="9 10">
    <name type="scientific">Eutrema salsugineum</name>
    <name type="common">Saltwater cress</name>
    <name type="synonym">Sisymbrium salsugineum</name>
    <dbReference type="NCBI Taxonomy" id="72664"/>
    <lineage>
        <taxon>Eukaryota</taxon>
        <taxon>Viridiplantae</taxon>
        <taxon>Streptophyta</taxon>
        <taxon>Embryophyta</taxon>
        <taxon>Tracheophyta</taxon>
        <taxon>Spermatophyta</taxon>
        <taxon>Magnoliopsida</taxon>
        <taxon>eudicotyledons</taxon>
        <taxon>Gunneridae</taxon>
        <taxon>Pentapetalae</taxon>
        <taxon>rosids</taxon>
        <taxon>malvids</taxon>
        <taxon>Brassicales</taxon>
        <taxon>Brassicaceae</taxon>
        <taxon>Eutremeae</taxon>
        <taxon>Eutrema</taxon>
    </lineage>
</organism>
<dbReference type="Gramene" id="ESQ43367">
    <property type="protein sequence ID" value="ESQ43367"/>
    <property type="gene ID" value="EUTSA_v10015950mg"/>
</dbReference>
<reference evidence="9 10" key="1">
    <citation type="journal article" date="2013" name="Front. Plant Sci.">
        <title>The Reference Genome of the Halophytic Plant Eutrema salsugineum.</title>
        <authorList>
            <person name="Yang R."/>
            <person name="Jarvis D.E."/>
            <person name="Chen H."/>
            <person name="Beilstein M.A."/>
            <person name="Grimwood J."/>
            <person name="Jenkins J."/>
            <person name="Shu S."/>
            <person name="Prochnik S."/>
            <person name="Xin M."/>
            <person name="Ma C."/>
            <person name="Schmutz J."/>
            <person name="Wing R.A."/>
            <person name="Mitchell-Olds T."/>
            <person name="Schumaker K.S."/>
            <person name="Wang X."/>
        </authorList>
    </citation>
    <scope>NUCLEOTIDE SEQUENCE [LARGE SCALE GENOMIC DNA]</scope>
</reference>
<feature type="region of interest" description="Disordered" evidence="7">
    <location>
        <begin position="728"/>
        <end position="750"/>
    </location>
</feature>
<dbReference type="InterPro" id="IPR011009">
    <property type="entry name" value="Kinase-like_dom_sf"/>
</dbReference>
<evidence type="ECO:0000313" key="10">
    <source>
        <dbReference type="Proteomes" id="UP000030689"/>
    </source>
</evidence>
<evidence type="ECO:0000256" key="4">
    <source>
        <dbReference type="ARBA" id="ARBA00022777"/>
    </source>
</evidence>
<evidence type="ECO:0000256" key="5">
    <source>
        <dbReference type="ARBA" id="ARBA00022840"/>
    </source>
</evidence>
<dbReference type="Proteomes" id="UP000030689">
    <property type="component" value="Unassembled WGS sequence"/>
</dbReference>
<dbReference type="Pfam" id="PF07714">
    <property type="entry name" value="PK_Tyr_Ser-Thr"/>
    <property type="match status" value="1"/>
</dbReference>
<feature type="domain" description="Protein kinase" evidence="8">
    <location>
        <begin position="136"/>
        <end position="694"/>
    </location>
</feature>
<dbReference type="InterPro" id="IPR001245">
    <property type="entry name" value="Ser-Thr/Tyr_kinase_cat_dom"/>
</dbReference>
<feature type="region of interest" description="Disordered" evidence="7">
    <location>
        <begin position="355"/>
        <end position="374"/>
    </location>
</feature>
<dbReference type="PROSITE" id="PS00108">
    <property type="entry name" value="PROTEIN_KINASE_ST"/>
    <property type="match status" value="1"/>
</dbReference>
<dbReference type="InterPro" id="IPR017441">
    <property type="entry name" value="Protein_kinase_ATP_BS"/>
</dbReference>
<keyword evidence="2" id="KW-0808">Transferase</keyword>
<dbReference type="GO" id="GO:0005524">
    <property type="term" value="F:ATP binding"/>
    <property type="evidence" value="ECO:0007669"/>
    <property type="project" value="UniProtKB-UniRule"/>
</dbReference>
<proteinExistence type="predicted"/>
<gene>
    <name evidence="9" type="ORF">EUTSA_v10015950mg</name>
</gene>
<feature type="compositionally biased region" description="Polar residues" evidence="7">
    <location>
        <begin position="355"/>
        <end position="372"/>
    </location>
</feature>